<dbReference type="PANTHER" id="PTHR40036">
    <property type="entry name" value="MACROCIN O-METHYLTRANSFERASE"/>
    <property type="match status" value="1"/>
</dbReference>
<reference evidence="1" key="1">
    <citation type="submission" date="2021-02" db="EMBL/GenBank/DDBJ databases">
        <title>The CRISPR/cas machinery reduction and long-range gene transfer in the hot spring cyanobacterium Synechococcus.</title>
        <authorList>
            <person name="Dvorak P."/>
            <person name="Jahodarova E."/>
            <person name="Hasler P."/>
            <person name="Poulickova A."/>
        </authorList>
    </citation>
    <scope>NUCLEOTIDE SEQUENCE</scope>
    <source>
        <strain evidence="1">Rupite</strain>
    </source>
</reference>
<keyword evidence="1" id="KW-0808">Transferase</keyword>
<organism evidence="1 2">
    <name type="scientific">Thermostichus vulcanus str. 'Rupite'</name>
    <dbReference type="NCBI Taxonomy" id="2813851"/>
    <lineage>
        <taxon>Bacteria</taxon>
        <taxon>Bacillati</taxon>
        <taxon>Cyanobacteriota</taxon>
        <taxon>Cyanophyceae</taxon>
        <taxon>Thermostichales</taxon>
        <taxon>Thermostichaceae</taxon>
        <taxon>Thermostichus</taxon>
    </lineage>
</organism>
<dbReference type="InterPro" id="IPR029063">
    <property type="entry name" value="SAM-dependent_MTases_sf"/>
</dbReference>
<dbReference type="InterPro" id="IPR029044">
    <property type="entry name" value="Nucleotide-diphossugar_trans"/>
</dbReference>
<dbReference type="EMBL" id="JAFIRA010000002">
    <property type="protein sequence ID" value="MCJ2541595.1"/>
    <property type="molecule type" value="Genomic_DNA"/>
</dbReference>
<dbReference type="Proteomes" id="UP000830835">
    <property type="component" value="Unassembled WGS sequence"/>
</dbReference>
<dbReference type="SUPFAM" id="SSF53335">
    <property type="entry name" value="S-adenosyl-L-methionine-dependent methyltransferases"/>
    <property type="match status" value="2"/>
</dbReference>
<keyword evidence="1" id="KW-0489">Methyltransferase</keyword>
<accession>A0ABT0C757</accession>
<gene>
    <name evidence="1" type="ORF">JX360_01525</name>
</gene>
<proteinExistence type="predicted"/>
<keyword evidence="2" id="KW-1185">Reference proteome</keyword>
<dbReference type="Gene3D" id="3.40.50.150">
    <property type="entry name" value="Vaccinia Virus protein VP39"/>
    <property type="match status" value="2"/>
</dbReference>
<evidence type="ECO:0000313" key="1">
    <source>
        <dbReference type="EMBL" id="MCJ2541595.1"/>
    </source>
</evidence>
<dbReference type="Gene3D" id="3.90.550.10">
    <property type="entry name" value="Spore Coat Polysaccharide Biosynthesis Protein SpsA, Chain A"/>
    <property type="match status" value="1"/>
</dbReference>
<name>A0ABT0C757_THEVL</name>
<evidence type="ECO:0000313" key="2">
    <source>
        <dbReference type="Proteomes" id="UP000830835"/>
    </source>
</evidence>
<dbReference type="PANTHER" id="PTHR40036:SF1">
    <property type="entry name" value="MACROCIN O-METHYLTRANSFERASE"/>
    <property type="match status" value="1"/>
</dbReference>
<sequence length="908" mass="103237">MNSAIIITAADSKFFDLFQGTILSIRDKPQGRSVDLGFFDLGCTPEQLEWISGQVNHIFEPGWDYDFPGIESAPSYLRGLLARPSLPKYFPGYEIYIWIDADAWVQDWFAIDLLIQGSRKRGLAIVPEVDRGNRLLYGPKDYLADLDQAYKYYFPELNIDNLYTYPLLNAGVFALHRDTKHWQSWDLRLTQALRKRPSILTDQLALNVAIYLDGLFEQTELLPAYCNWTCHYGLPKWDPKRNLLVEPYLPHTPISILHLTSSSKKEGKHVLRTIEDEEIELSLRFPQTKSNRIQSKYDYVSPGFYKISLDHSFPNMRVGNVDQCPWPYLRREIPHLWYVDQCNPTVGFVSRDEAHILYNTALQFKGQPALEIGCWMGWSAAHLASAGVILDVVDPILNQPQAYESVDQSLTLAGIRSNVTLYPGTSPEKVEEIAQTQNRRWSLIFIDGDHDHPGPLRDAQIAEKYAAEDALILFHDLTSPDVAEGLHYFRDRGWNTMIYQTMQIMGVAWRGQVQPVEHIPDPAVQWTLPEHLRGYRVCGLQFQSLLPVIRPYTLLSLERLSTLYSLAKKICQADIPGNFVECGVYKGGSSALLAWVIQNFSRRPRKVYSFDTFSGMPDPTEVDRHQGIPANDTGFGVGTLPAPIAENLEQVCEALGVWEWVIPVAGLFENTLPAYREEMGEIALLHADGDWYSSTMDIFRNLYGQVNPKGFIQVDDYGHWEGCKKAIHDFEQEIGAFFRLHTIDYTGTWLALEENLPILSPEHSEPSTPGIHLRQMNLALFPDWDPDSEVIVSELEPLLEYILLSPNPQDYALIVSAELDYGLAESVLEMAAANVALKLMEQGHELGAEPHISLIRTLNAPQWERLLARLTHHYPLAHERIPARIREAVGKLPPFELSSERAVTRSQD</sequence>
<dbReference type="InterPro" id="IPR008884">
    <property type="entry name" value="TylF_MeTrfase"/>
</dbReference>
<dbReference type="SUPFAM" id="SSF53448">
    <property type="entry name" value="Nucleotide-diphospho-sugar transferases"/>
    <property type="match status" value="1"/>
</dbReference>
<dbReference type="Pfam" id="PF05711">
    <property type="entry name" value="TylF"/>
    <property type="match status" value="1"/>
</dbReference>
<dbReference type="GO" id="GO:0008168">
    <property type="term" value="F:methyltransferase activity"/>
    <property type="evidence" value="ECO:0007669"/>
    <property type="project" value="UniProtKB-KW"/>
</dbReference>
<comment type="caution">
    <text evidence="1">The sequence shown here is derived from an EMBL/GenBank/DDBJ whole genome shotgun (WGS) entry which is preliminary data.</text>
</comment>
<dbReference type="Pfam" id="PF13578">
    <property type="entry name" value="Methyltransf_24"/>
    <property type="match status" value="1"/>
</dbReference>
<dbReference type="GO" id="GO:0032259">
    <property type="term" value="P:methylation"/>
    <property type="evidence" value="ECO:0007669"/>
    <property type="project" value="UniProtKB-KW"/>
</dbReference>
<protein>
    <submittedName>
        <fullName evidence="1">Class I SAM-dependent methyltransferase</fullName>
    </submittedName>
</protein>